<gene>
    <name evidence="8" type="ORF">MEDL_50312</name>
</gene>
<evidence type="ECO:0000256" key="3">
    <source>
        <dbReference type="ARBA" id="ARBA00022833"/>
    </source>
</evidence>
<sequence length="822" mass="91649">MSEEAGGKIKSKRQHGSNKPYERRKSLLGKVKDLITPSWLSSFVNNKKSDETTETDDTKSEVPASSSIHGRTKQQNDKRPAPVFVSLEKRNGLPSQLMAPPQSTAGFTSSQLPLIPEKMYEHHYHHVDNDDNMSDRSDHSKSTSGCSSMIPHPPSTVLKDRVTLELNESDIDSIKDKLVDSSDKLPNRLGKSLTWTAQYNTKRPKKPALVGKPSFDVSLFGSPAPGNNSSLSHDRLNESAFYPGRTTFGGASSQRRQSLNTTAPYVSSPFPVRQKMKAKPLNNSFAGSATTSGTARKILETLEKMTTPLEDARKIPVDDTVMQSLSSSFSFTPSVYRRPTRHSIGSYMNSSRELQTPNRGPPLQRVSTPGSASIAANLQRFVPTRESTETTGSYQLPGSSQKDPGMSSTNTQGGKMKSKKFTSHHVASRKDEDEDDPFEMPQLRTEFTLPVKDMPTFNFNMPKSTPQRTTKDLSSQAYTFSTPIQKMPVTPTDTPTGPPKMVIKHLTMLSPLHEIFSISEDKKDSSSDDGNVVVKKGKKERHINPLKQSTRKIVRDNVDYSSESDKEEKGSKMSLSYKSSGTGKSEGPGDMGATATVEIDTDLSVDAQAIFERSAQLSKELNDKEDDKIYRGINNYTKYIEKKDTAQGNASSGHVRKGPIRAPAHLRATVRWDYQPDICKDYKETGFCGFGDSCKFLHDRSDYKHGWQLEREMDEGRYGARDAVNYEISSDEEDLPFKCFICREFFTNPIKTKCQHYFCEKCALSHYKKSKRCFVCNEQTNGVFNPAKELMSKIEKTKAKKAGYDSDENKHSDAANSDSDND</sequence>
<dbReference type="InterPro" id="IPR000571">
    <property type="entry name" value="Znf_CCCH"/>
</dbReference>
<proteinExistence type="predicted"/>
<feature type="region of interest" description="Disordered" evidence="5">
    <location>
        <begin position="242"/>
        <end position="267"/>
    </location>
</feature>
<keyword evidence="9" id="KW-1185">Reference proteome</keyword>
<dbReference type="Pfam" id="PF00097">
    <property type="entry name" value="zf-C3HC4"/>
    <property type="match status" value="1"/>
</dbReference>
<dbReference type="FunFam" id="3.30.40.10:FF:000045">
    <property type="entry name" value="RING finger protein 113A"/>
    <property type="match status" value="1"/>
</dbReference>
<feature type="domain" description="RING-type" evidence="6">
    <location>
        <begin position="739"/>
        <end position="777"/>
    </location>
</feature>
<feature type="compositionally biased region" description="Polar residues" evidence="5">
    <location>
        <begin position="249"/>
        <end position="265"/>
    </location>
</feature>
<feature type="region of interest" description="Disordered" evidence="5">
    <location>
        <begin position="519"/>
        <end position="594"/>
    </location>
</feature>
<dbReference type="AlphaFoldDB" id="A0A8S3U5C6"/>
<dbReference type="PROSITE" id="PS00518">
    <property type="entry name" value="ZF_RING_1"/>
    <property type="match status" value="1"/>
</dbReference>
<dbReference type="SMART" id="SM00356">
    <property type="entry name" value="ZnF_C3H1"/>
    <property type="match status" value="1"/>
</dbReference>
<dbReference type="Pfam" id="PF00642">
    <property type="entry name" value="zf-CCCH"/>
    <property type="match status" value="1"/>
</dbReference>
<feature type="compositionally biased region" description="Polar residues" evidence="5">
    <location>
        <begin position="365"/>
        <end position="376"/>
    </location>
</feature>
<accession>A0A8S3U5C6</accession>
<feature type="region of interest" description="Disordered" evidence="5">
    <location>
        <begin position="42"/>
        <end position="83"/>
    </location>
</feature>
<dbReference type="SMART" id="SM00184">
    <property type="entry name" value="RING"/>
    <property type="match status" value="1"/>
</dbReference>
<evidence type="ECO:0000313" key="9">
    <source>
        <dbReference type="Proteomes" id="UP000683360"/>
    </source>
</evidence>
<reference evidence="8" key="1">
    <citation type="submission" date="2021-03" db="EMBL/GenBank/DDBJ databases">
        <authorList>
            <person name="Bekaert M."/>
        </authorList>
    </citation>
    <scope>NUCLEOTIDE SEQUENCE</scope>
</reference>
<keyword evidence="1 4" id="KW-0479">Metal-binding</keyword>
<dbReference type="SUPFAM" id="SSF57850">
    <property type="entry name" value="RING/U-box"/>
    <property type="match status" value="1"/>
</dbReference>
<dbReference type="OrthoDB" id="25761at2759"/>
<comment type="caution">
    <text evidence="8">The sequence shown here is derived from an EMBL/GenBank/DDBJ whole genome shotgun (WGS) entry which is preliminary data.</text>
</comment>
<evidence type="ECO:0000256" key="2">
    <source>
        <dbReference type="ARBA" id="ARBA00022771"/>
    </source>
</evidence>
<feature type="compositionally biased region" description="Basic and acidic residues" evidence="5">
    <location>
        <begin position="553"/>
        <end position="571"/>
    </location>
</feature>
<dbReference type="InterPro" id="IPR036855">
    <property type="entry name" value="Znf_CCCH_sf"/>
</dbReference>
<evidence type="ECO:0000259" key="6">
    <source>
        <dbReference type="PROSITE" id="PS50089"/>
    </source>
</evidence>
<feature type="compositionally biased region" description="Basic and acidic residues" evidence="5">
    <location>
        <begin position="800"/>
        <end position="813"/>
    </location>
</feature>
<dbReference type="Proteomes" id="UP000683360">
    <property type="component" value="Unassembled WGS sequence"/>
</dbReference>
<dbReference type="CDD" id="cd16539">
    <property type="entry name" value="RING-HC_RNF113A_B"/>
    <property type="match status" value="1"/>
</dbReference>
<dbReference type="Gene3D" id="3.30.40.10">
    <property type="entry name" value="Zinc/RING finger domain, C3HC4 (zinc finger)"/>
    <property type="match status" value="1"/>
</dbReference>
<feature type="compositionally biased region" description="Polar residues" evidence="5">
    <location>
        <begin position="389"/>
        <end position="413"/>
    </location>
</feature>
<dbReference type="Pfam" id="PF08604">
    <property type="entry name" value="Nup153"/>
    <property type="match status" value="1"/>
</dbReference>
<evidence type="ECO:0000313" key="8">
    <source>
        <dbReference type="EMBL" id="CAG2237851.1"/>
    </source>
</evidence>
<dbReference type="InterPro" id="IPR017907">
    <property type="entry name" value="Znf_RING_CS"/>
</dbReference>
<dbReference type="PANTHER" id="PTHR12930">
    <property type="entry name" value="ZINC FINGER PROTEIN 183"/>
    <property type="match status" value="1"/>
</dbReference>
<keyword evidence="3 4" id="KW-0862">Zinc</keyword>
<organism evidence="8 9">
    <name type="scientific">Mytilus edulis</name>
    <name type="common">Blue mussel</name>
    <dbReference type="NCBI Taxonomy" id="6550"/>
    <lineage>
        <taxon>Eukaryota</taxon>
        <taxon>Metazoa</taxon>
        <taxon>Spiralia</taxon>
        <taxon>Lophotrochozoa</taxon>
        <taxon>Mollusca</taxon>
        <taxon>Bivalvia</taxon>
        <taxon>Autobranchia</taxon>
        <taxon>Pteriomorphia</taxon>
        <taxon>Mytilida</taxon>
        <taxon>Mytiloidea</taxon>
        <taxon>Mytilidae</taxon>
        <taxon>Mytilinae</taxon>
        <taxon>Mytilus</taxon>
    </lineage>
</organism>
<name>A0A8S3U5C6_MYTED</name>
<dbReference type="PANTHER" id="PTHR12930:SF0">
    <property type="entry name" value="RING FINGER PROTEIN 113B"/>
    <property type="match status" value="1"/>
</dbReference>
<dbReference type="PROSITE" id="PS50089">
    <property type="entry name" value="ZF_RING_2"/>
    <property type="match status" value="1"/>
</dbReference>
<feature type="region of interest" description="Disordered" evidence="5">
    <location>
        <begin position="800"/>
        <end position="822"/>
    </location>
</feature>
<feature type="region of interest" description="Disordered" evidence="5">
    <location>
        <begin position="1"/>
        <end position="25"/>
    </location>
</feature>
<feature type="domain" description="C3H1-type" evidence="7">
    <location>
        <begin position="673"/>
        <end position="701"/>
    </location>
</feature>
<feature type="compositionally biased region" description="Basic residues" evidence="5">
    <location>
        <begin position="416"/>
        <end position="427"/>
    </location>
</feature>
<dbReference type="GO" id="GO:0008270">
    <property type="term" value="F:zinc ion binding"/>
    <property type="evidence" value="ECO:0007669"/>
    <property type="project" value="UniProtKB-KW"/>
</dbReference>
<dbReference type="InterPro" id="IPR039971">
    <property type="entry name" value="CWC24-like"/>
</dbReference>
<feature type="region of interest" description="Disordered" evidence="5">
    <location>
        <begin position="129"/>
        <end position="155"/>
    </location>
</feature>
<feature type="zinc finger region" description="C3H1-type" evidence="4">
    <location>
        <begin position="673"/>
        <end position="701"/>
    </location>
</feature>
<feature type="region of interest" description="Disordered" evidence="5">
    <location>
        <begin position="340"/>
        <end position="438"/>
    </location>
</feature>
<protein>
    <submittedName>
        <fullName evidence="8">RNF113A</fullName>
    </submittedName>
</protein>
<evidence type="ECO:0000256" key="5">
    <source>
        <dbReference type="SAM" id="MobiDB-lite"/>
    </source>
</evidence>
<keyword evidence="2 4" id="KW-0863">Zinc-finger</keyword>
<dbReference type="GO" id="GO:0005684">
    <property type="term" value="C:U2-type spliceosomal complex"/>
    <property type="evidence" value="ECO:0007669"/>
    <property type="project" value="TreeGrafter"/>
</dbReference>
<evidence type="ECO:0000256" key="4">
    <source>
        <dbReference type="PROSITE-ProRule" id="PRU00723"/>
    </source>
</evidence>
<dbReference type="SUPFAM" id="SSF90229">
    <property type="entry name" value="CCCH zinc finger"/>
    <property type="match status" value="1"/>
</dbReference>
<dbReference type="InterPro" id="IPR018957">
    <property type="entry name" value="Znf_C3HC4_RING-type"/>
</dbReference>
<feature type="compositionally biased region" description="Basic and acidic residues" evidence="5">
    <location>
        <begin position="129"/>
        <end position="141"/>
    </location>
</feature>
<dbReference type="EMBL" id="CAJPWZ010002408">
    <property type="protein sequence ID" value="CAG2237851.1"/>
    <property type="molecule type" value="Genomic_DNA"/>
</dbReference>
<feature type="compositionally biased region" description="Basic and acidic residues" evidence="5">
    <location>
        <begin position="47"/>
        <end position="60"/>
    </location>
</feature>
<dbReference type="InterPro" id="IPR013913">
    <property type="entry name" value="Nup153_N"/>
</dbReference>
<feature type="compositionally biased region" description="Polar residues" evidence="5">
    <location>
        <begin position="346"/>
        <end position="358"/>
    </location>
</feature>
<dbReference type="PROSITE" id="PS50103">
    <property type="entry name" value="ZF_C3H1"/>
    <property type="match status" value="1"/>
</dbReference>
<dbReference type="InterPro" id="IPR013083">
    <property type="entry name" value="Znf_RING/FYVE/PHD"/>
</dbReference>
<dbReference type="GO" id="GO:0034247">
    <property type="term" value="P:snoRNA splicing"/>
    <property type="evidence" value="ECO:0007669"/>
    <property type="project" value="TreeGrafter"/>
</dbReference>
<evidence type="ECO:0000259" key="7">
    <source>
        <dbReference type="PROSITE" id="PS50103"/>
    </source>
</evidence>
<dbReference type="InterPro" id="IPR001841">
    <property type="entry name" value="Znf_RING"/>
</dbReference>
<evidence type="ECO:0000256" key="1">
    <source>
        <dbReference type="ARBA" id="ARBA00022723"/>
    </source>
</evidence>